<protein>
    <recommendedName>
        <fullName evidence="3">Ankyrin repeat protein</fullName>
    </recommendedName>
</protein>
<gene>
    <name evidence="1" type="ORF">B0H66DRAFT_607314</name>
</gene>
<evidence type="ECO:0000313" key="2">
    <source>
        <dbReference type="Proteomes" id="UP001283341"/>
    </source>
</evidence>
<dbReference type="AlphaFoldDB" id="A0AAE0LZW3"/>
<evidence type="ECO:0008006" key="3">
    <source>
        <dbReference type="Google" id="ProtNLM"/>
    </source>
</evidence>
<reference evidence="1" key="1">
    <citation type="journal article" date="2023" name="Mol. Phylogenet. Evol.">
        <title>Genome-scale phylogeny and comparative genomics of the fungal order Sordariales.</title>
        <authorList>
            <person name="Hensen N."/>
            <person name="Bonometti L."/>
            <person name="Westerberg I."/>
            <person name="Brannstrom I.O."/>
            <person name="Guillou S."/>
            <person name="Cros-Aarteil S."/>
            <person name="Calhoun S."/>
            <person name="Haridas S."/>
            <person name="Kuo A."/>
            <person name="Mondo S."/>
            <person name="Pangilinan J."/>
            <person name="Riley R."/>
            <person name="LaButti K."/>
            <person name="Andreopoulos B."/>
            <person name="Lipzen A."/>
            <person name="Chen C."/>
            <person name="Yan M."/>
            <person name="Daum C."/>
            <person name="Ng V."/>
            <person name="Clum A."/>
            <person name="Steindorff A."/>
            <person name="Ohm R.A."/>
            <person name="Martin F."/>
            <person name="Silar P."/>
            <person name="Natvig D.O."/>
            <person name="Lalanne C."/>
            <person name="Gautier V."/>
            <person name="Ament-Velasquez S.L."/>
            <person name="Kruys A."/>
            <person name="Hutchinson M.I."/>
            <person name="Powell A.J."/>
            <person name="Barry K."/>
            <person name="Miller A.N."/>
            <person name="Grigoriev I.V."/>
            <person name="Debuchy R."/>
            <person name="Gladieux P."/>
            <person name="Hiltunen Thoren M."/>
            <person name="Johannesson H."/>
        </authorList>
    </citation>
    <scope>NUCLEOTIDE SEQUENCE</scope>
    <source>
        <strain evidence="1">CBS 118394</strain>
    </source>
</reference>
<sequence>MALDDDENSDRHEEAFSQMVTVLHPIIQDVLADMESSGKLNEMIGPEEHFDARVLLCAALLEDGAGRTPLDNRIIDTFDRVASEKARLLGSEHHWTADPPEPKDFYESSECRTFTVCAIEARLYTYLAHHINREIVLAKKGRSYLDYVLNPTEPVSTSQMDKHWEWRAGLSKGFWRSIVELLLDHGADPNLIIESSGREESLNRWTVGDIVDILALPELP</sequence>
<organism evidence="1 2">
    <name type="scientific">Apodospora peruviana</name>
    <dbReference type="NCBI Taxonomy" id="516989"/>
    <lineage>
        <taxon>Eukaryota</taxon>
        <taxon>Fungi</taxon>
        <taxon>Dikarya</taxon>
        <taxon>Ascomycota</taxon>
        <taxon>Pezizomycotina</taxon>
        <taxon>Sordariomycetes</taxon>
        <taxon>Sordariomycetidae</taxon>
        <taxon>Sordariales</taxon>
        <taxon>Lasiosphaeriaceae</taxon>
        <taxon>Apodospora</taxon>
    </lineage>
</organism>
<dbReference type="EMBL" id="JAUEDM010000007">
    <property type="protein sequence ID" value="KAK3314071.1"/>
    <property type="molecule type" value="Genomic_DNA"/>
</dbReference>
<keyword evidence="2" id="KW-1185">Reference proteome</keyword>
<proteinExistence type="predicted"/>
<accession>A0AAE0LZW3</accession>
<evidence type="ECO:0000313" key="1">
    <source>
        <dbReference type="EMBL" id="KAK3314071.1"/>
    </source>
</evidence>
<reference evidence="1" key="2">
    <citation type="submission" date="2023-06" db="EMBL/GenBank/DDBJ databases">
        <authorList>
            <consortium name="Lawrence Berkeley National Laboratory"/>
            <person name="Haridas S."/>
            <person name="Hensen N."/>
            <person name="Bonometti L."/>
            <person name="Westerberg I."/>
            <person name="Brannstrom I.O."/>
            <person name="Guillou S."/>
            <person name="Cros-Aarteil S."/>
            <person name="Calhoun S."/>
            <person name="Kuo A."/>
            <person name="Mondo S."/>
            <person name="Pangilinan J."/>
            <person name="Riley R."/>
            <person name="Labutti K."/>
            <person name="Andreopoulos B."/>
            <person name="Lipzen A."/>
            <person name="Chen C."/>
            <person name="Yanf M."/>
            <person name="Daum C."/>
            <person name="Ng V."/>
            <person name="Clum A."/>
            <person name="Steindorff A."/>
            <person name="Ohm R."/>
            <person name="Martin F."/>
            <person name="Silar P."/>
            <person name="Natvig D."/>
            <person name="Lalanne C."/>
            <person name="Gautier V."/>
            <person name="Ament-Velasquez S.L."/>
            <person name="Kruys A."/>
            <person name="Hutchinson M.I."/>
            <person name="Powell A.J."/>
            <person name="Barry K."/>
            <person name="Miller A.N."/>
            <person name="Grigoriev I.V."/>
            <person name="Debuchy R."/>
            <person name="Gladieux P."/>
            <person name="Thoren M.H."/>
            <person name="Johannesson H."/>
        </authorList>
    </citation>
    <scope>NUCLEOTIDE SEQUENCE</scope>
    <source>
        <strain evidence="1">CBS 118394</strain>
    </source>
</reference>
<name>A0AAE0LZW3_9PEZI</name>
<comment type="caution">
    <text evidence="1">The sequence shown here is derived from an EMBL/GenBank/DDBJ whole genome shotgun (WGS) entry which is preliminary data.</text>
</comment>
<dbReference type="Proteomes" id="UP001283341">
    <property type="component" value="Unassembled WGS sequence"/>
</dbReference>